<organism evidence="3 4">
    <name type="scientific">Flavobacterium aciduliphilum</name>
    <dbReference type="NCBI Taxonomy" id="1101402"/>
    <lineage>
        <taxon>Bacteria</taxon>
        <taxon>Pseudomonadati</taxon>
        <taxon>Bacteroidota</taxon>
        <taxon>Flavobacteriia</taxon>
        <taxon>Flavobacteriales</taxon>
        <taxon>Flavobacteriaceae</taxon>
        <taxon>Flavobacterium</taxon>
    </lineage>
</organism>
<proteinExistence type="predicted"/>
<dbReference type="Pfam" id="PF00534">
    <property type="entry name" value="Glycos_transf_1"/>
    <property type="match status" value="1"/>
</dbReference>
<dbReference type="EMBL" id="QLSZ01000004">
    <property type="protein sequence ID" value="RAR72903.1"/>
    <property type="molecule type" value="Genomic_DNA"/>
</dbReference>
<sequence>MIKIAHILHSVGGVDVSLRLITENINQDKFENIIIHGHKDTQCEFLDRKNKSIRSYKTSIYREISFFKDVNSIIKTYKILKNEKPNLIHAHSAKGGIIGRIMGFLLNINVLYTPQAFSFLSTENRLKRKIYILLEKVFTNKFSYLLASSNSERSRGIENKIFKKEKTLLFNNSIRDILEIEPLSIPKTWPDEYICTVGRPSYQKNIELMIDVLNEINKYKSVHLVVMGVGFHSDKLDVVKSKILKYNLSSKVTLIEWTQRTDIFNIIKQSKLYISTARYEGLPYSIIESLALSTPCIVTNSDGNKDLIKDGYNGYVIKNENIVDFKDKILHLLNNEQEREVFSKNSRKEFLEKYNIEKNIKNLENIYTEFSIK</sequence>
<reference evidence="3 4" key="1">
    <citation type="submission" date="2018-06" db="EMBL/GenBank/DDBJ databases">
        <title>Genomic Encyclopedia of Archaeal and Bacterial Type Strains, Phase II (KMG-II): from individual species to whole genera.</title>
        <authorList>
            <person name="Goeker M."/>
        </authorList>
    </citation>
    <scope>NUCLEOTIDE SEQUENCE [LARGE SCALE GENOMIC DNA]</scope>
    <source>
        <strain evidence="3 4">DSM 25663</strain>
    </source>
</reference>
<dbReference type="AlphaFoldDB" id="A0A328YIM5"/>
<feature type="domain" description="Glycosyltransferase subfamily 4-like N-terminal" evidence="2">
    <location>
        <begin position="11"/>
        <end position="166"/>
    </location>
</feature>
<dbReference type="InterPro" id="IPR050194">
    <property type="entry name" value="Glycosyltransferase_grp1"/>
</dbReference>
<dbReference type="InterPro" id="IPR001296">
    <property type="entry name" value="Glyco_trans_1"/>
</dbReference>
<keyword evidence="4" id="KW-1185">Reference proteome</keyword>
<dbReference type="OrthoDB" id="9806653at2"/>
<evidence type="ECO:0000313" key="4">
    <source>
        <dbReference type="Proteomes" id="UP000248840"/>
    </source>
</evidence>
<dbReference type="SUPFAM" id="SSF53756">
    <property type="entry name" value="UDP-Glycosyltransferase/glycogen phosphorylase"/>
    <property type="match status" value="1"/>
</dbReference>
<dbReference type="PANTHER" id="PTHR45947:SF3">
    <property type="entry name" value="SULFOQUINOVOSYL TRANSFERASE SQD2"/>
    <property type="match status" value="1"/>
</dbReference>
<dbReference type="Pfam" id="PF13439">
    <property type="entry name" value="Glyco_transf_4"/>
    <property type="match status" value="1"/>
</dbReference>
<accession>A0A328YIM5</accession>
<dbReference type="PANTHER" id="PTHR45947">
    <property type="entry name" value="SULFOQUINOVOSYL TRANSFERASE SQD2"/>
    <property type="match status" value="1"/>
</dbReference>
<dbReference type="Proteomes" id="UP000248840">
    <property type="component" value="Unassembled WGS sequence"/>
</dbReference>
<dbReference type="InterPro" id="IPR028098">
    <property type="entry name" value="Glyco_trans_4-like_N"/>
</dbReference>
<comment type="caution">
    <text evidence="3">The sequence shown here is derived from an EMBL/GenBank/DDBJ whole genome shotgun (WGS) entry which is preliminary data.</text>
</comment>
<dbReference type="RefSeq" id="WP_112112891.1">
    <property type="nucleotide sequence ID" value="NZ_QLSZ01000004.1"/>
</dbReference>
<keyword evidence="3" id="KW-0808">Transferase</keyword>
<dbReference type="Gene3D" id="3.40.50.2000">
    <property type="entry name" value="Glycogen Phosphorylase B"/>
    <property type="match status" value="2"/>
</dbReference>
<protein>
    <submittedName>
        <fullName evidence="3">Glycosyltransferase involved in cell wall biosynthesis</fullName>
    </submittedName>
</protein>
<dbReference type="GO" id="GO:0016757">
    <property type="term" value="F:glycosyltransferase activity"/>
    <property type="evidence" value="ECO:0007669"/>
    <property type="project" value="InterPro"/>
</dbReference>
<evidence type="ECO:0000259" key="2">
    <source>
        <dbReference type="Pfam" id="PF13439"/>
    </source>
</evidence>
<feature type="domain" description="Glycosyl transferase family 1" evidence="1">
    <location>
        <begin position="191"/>
        <end position="348"/>
    </location>
</feature>
<evidence type="ECO:0000313" key="3">
    <source>
        <dbReference type="EMBL" id="RAR72903.1"/>
    </source>
</evidence>
<evidence type="ECO:0000259" key="1">
    <source>
        <dbReference type="Pfam" id="PF00534"/>
    </source>
</evidence>
<name>A0A328YIM5_9FLAO</name>
<gene>
    <name evidence="3" type="ORF">CLV55_104164</name>
</gene>